<evidence type="ECO:0000256" key="2">
    <source>
        <dbReference type="ARBA" id="ARBA00022741"/>
    </source>
</evidence>
<dbReference type="PANTHER" id="PTHR43065">
    <property type="entry name" value="SENSOR HISTIDINE KINASE"/>
    <property type="match status" value="1"/>
</dbReference>
<keyword evidence="1" id="KW-0808">Transferase</keyword>
<sequence>TREAYNRVELYKDLFSHDVSNIFQNIQSFIDLCMLYINDRQKIENFKDLIKLADQQINRGENLVSNVRNLSELEKAKQPLISEDAFLILNQAITNIKTKFQNIVINIKIDSQEKSIYTKSNNKLIFLFENILRNSIIHNENPTVKILIKISKEFIENRKYTKFKFIDNGVGIPDSIKDKIFLRGLEKDDDIGGIGLGLTLANKIIENLKGQIKVEDKVKGDCKQGTIFTLLIPESN</sequence>
<feature type="non-terminal residue" evidence="7">
    <location>
        <position position="1"/>
    </location>
</feature>
<protein>
    <recommendedName>
        <fullName evidence="6">Histidine kinase domain-containing protein</fullName>
    </recommendedName>
</protein>
<keyword evidence="4" id="KW-0067">ATP-binding</keyword>
<evidence type="ECO:0000313" key="7">
    <source>
        <dbReference type="EMBL" id="KKM88362.1"/>
    </source>
</evidence>
<dbReference type="Pfam" id="PF02518">
    <property type="entry name" value="HATPase_c"/>
    <property type="match status" value="1"/>
</dbReference>
<gene>
    <name evidence="7" type="ORF">LCGC14_1259550</name>
</gene>
<keyword evidence="2" id="KW-0547">Nucleotide-binding</keyword>
<comment type="caution">
    <text evidence="7">The sequence shown here is derived from an EMBL/GenBank/DDBJ whole genome shotgun (WGS) entry which is preliminary data.</text>
</comment>
<dbReference type="InterPro" id="IPR004358">
    <property type="entry name" value="Sig_transdc_His_kin-like_C"/>
</dbReference>
<dbReference type="PROSITE" id="PS50109">
    <property type="entry name" value="HIS_KIN"/>
    <property type="match status" value="1"/>
</dbReference>
<dbReference type="CDD" id="cd00075">
    <property type="entry name" value="HATPase"/>
    <property type="match status" value="1"/>
</dbReference>
<dbReference type="EMBL" id="LAZR01006967">
    <property type="protein sequence ID" value="KKM88362.1"/>
    <property type="molecule type" value="Genomic_DNA"/>
</dbReference>
<dbReference type="SMART" id="SM00387">
    <property type="entry name" value="HATPase_c"/>
    <property type="match status" value="1"/>
</dbReference>
<dbReference type="SUPFAM" id="SSF55874">
    <property type="entry name" value="ATPase domain of HSP90 chaperone/DNA topoisomerase II/histidine kinase"/>
    <property type="match status" value="1"/>
</dbReference>
<proteinExistence type="predicted"/>
<keyword evidence="5" id="KW-0902">Two-component regulatory system</keyword>
<dbReference type="GO" id="GO:0000160">
    <property type="term" value="P:phosphorelay signal transduction system"/>
    <property type="evidence" value="ECO:0007669"/>
    <property type="project" value="UniProtKB-KW"/>
</dbReference>
<dbReference type="PANTHER" id="PTHR43065:SF46">
    <property type="entry name" value="C4-DICARBOXYLATE TRANSPORT SENSOR PROTEIN DCTB"/>
    <property type="match status" value="1"/>
</dbReference>
<organism evidence="7">
    <name type="scientific">marine sediment metagenome</name>
    <dbReference type="NCBI Taxonomy" id="412755"/>
    <lineage>
        <taxon>unclassified sequences</taxon>
        <taxon>metagenomes</taxon>
        <taxon>ecological metagenomes</taxon>
    </lineage>
</organism>
<dbReference type="InterPro" id="IPR005467">
    <property type="entry name" value="His_kinase_dom"/>
</dbReference>
<feature type="domain" description="Histidine kinase" evidence="6">
    <location>
        <begin position="14"/>
        <end position="236"/>
    </location>
</feature>
<dbReference type="AlphaFoldDB" id="A0A0F9P4I6"/>
<dbReference type="Gene3D" id="3.30.565.10">
    <property type="entry name" value="Histidine kinase-like ATPase, C-terminal domain"/>
    <property type="match status" value="1"/>
</dbReference>
<evidence type="ECO:0000259" key="6">
    <source>
        <dbReference type="PROSITE" id="PS50109"/>
    </source>
</evidence>
<dbReference type="GO" id="GO:0005524">
    <property type="term" value="F:ATP binding"/>
    <property type="evidence" value="ECO:0007669"/>
    <property type="project" value="UniProtKB-KW"/>
</dbReference>
<accession>A0A0F9P4I6</accession>
<dbReference type="PRINTS" id="PR00344">
    <property type="entry name" value="BCTRLSENSOR"/>
</dbReference>
<name>A0A0F9P4I6_9ZZZZ</name>
<evidence type="ECO:0000256" key="1">
    <source>
        <dbReference type="ARBA" id="ARBA00022679"/>
    </source>
</evidence>
<evidence type="ECO:0000256" key="4">
    <source>
        <dbReference type="ARBA" id="ARBA00022840"/>
    </source>
</evidence>
<dbReference type="GO" id="GO:0016301">
    <property type="term" value="F:kinase activity"/>
    <property type="evidence" value="ECO:0007669"/>
    <property type="project" value="UniProtKB-KW"/>
</dbReference>
<keyword evidence="3" id="KW-0418">Kinase</keyword>
<dbReference type="InterPro" id="IPR036890">
    <property type="entry name" value="HATPase_C_sf"/>
</dbReference>
<evidence type="ECO:0000256" key="5">
    <source>
        <dbReference type="ARBA" id="ARBA00023012"/>
    </source>
</evidence>
<dbReference type="InterPro" id="IPR003594">
    <property type="entry name" value="HATPase_dom"/>
</dbReference>
<evidence type="ECO:0000256" key="3">
    <source>
        <dbReference type="ARBA" id="ARBA00022777"/>
    </source>
</evidence>
<reference evidence="7" key="1">
    <citation type="journal article" date="2015" name="Nature">
        <title>Complex archaea that bridge the gap between prokaryotes and eukaryotes.</title>
        <authorList>
            <person name="Spang A."/>
            <person name="Saw J.H."/>
            <person name="Jorgensen S.L."/>
            <person name="Zaremba-Niedzwiedzka K."/>
            <person name="Martijn J."/>
            <person name="Lind A.E."/>
            <person name="van Eijk R."/>
            <person name="Schleper C."/>
            <person name="Guy L."/>
            <person name="Ettema T.J."/>
        </authorList>
    </citation>
    <scope>NUCLEOTIDE SEQUENCE</scope>
</reference>